<feature type="binding site" evidence="4">
    <location>
        <position position="273"/>
    </location>
    <ligand>
        <name>substrate</name>
    </ligand>
</feature>
<dbReference type="RefSeq" id="WP_341867868.1">
    <property type="nucleotide sequence ID" value="NZ_RAPY01000004.1"/>
</dbReference>
<dbReference type="GO" id="GO:0052757">
    <property type="term" value="F:chondroitin hydrolase activity"/>
    <property type="evidence" value="ECO:0007669"/>
    <property type="project" value="TreeGrafter"/>
</dbReference>
<organism evidence="5 6">
    <name type="scientific">Sphingobacterium detergens</name>
    <dbReference type="NCBI Taxonomy" id="1145106"/>
    <lineage>
        <taxon>Bacteria</taxon>
        <taxon>Pseudomonadati</taxon>
        <taxon>Bacteroidota</taxon>
        <taxon>Sphingobacteriia</taxon>
        <taxon>Sphingobacteriales</taxon>
        <taxon>Sphingobacteriaceae</taxon>
        <taxon>Sphingobacterium</taxon>
    </lineage>
</organism>
<dbReference type="InterPro" id="IPR052369">
    <property type="entry name" value="UG_Glycosaminoglycan_Hydrolase"/>
</dbReference>
<evidence type="ECO:0000256" key="1">
    <source>
        <dbReference type="ARBA" id="ARBA00022801"/>
    </source>
</evidence>
<gene>
    <name evidence="5" type="ORF">DFQ12_4110</name>
</gene>
<name>A0A420AR46_SPHD1</name>
<dbReference type="InterPro" id="IPR008928">
    <property type="entry name" value="6-hairpin_glycosidase_sf"/>
</dbReference>
<feature type="active site" description="Proton donor" evidence="3">
    <location>
        <position position="201"/>
    </location>
</feature>
<dbReference type="AlphaFoldDB" id="A0A420AR46"/>
<evidence type="ECO:0000256" key="3">
    <source>
        <dbReference type="PIRSR" id="PIRSR610905-1"/>
    </source>
</evidence>
<proteinExistence type="inferred from homology"/>
<feature type="binding site" evidence="4">
    <location>
        <position position="141"/>
    </location>
    <ligand>
        <name>substrate</name>
    </ligand>
</feature>
<reference evidence="5 6" key="1">
    <citation type="submission" date="2018-09" db="EMBL/GenBank/DDBJ databases">
        <title>Genomic Encyclopedia of Type Strains, Phase III (KMG-III): the genomes of soil and plant-associated and newly described type strains.</title>
        <authorList>
            <person name="Whitman W."/>
        </authorList>
    </citation>
    <scope>NUCLEOTIDE SEQUENCE [LARGE SCALE GENOMIC DNA]</scope>
    <source>
        <strain evidence="5 6">CECT 7938</strain>
    </source>
</reference>
<feature type="binding site" evidence="4">
    <location>
        <position position="277"/>
    </location>
    <ligand>
        <name>substrate</name>
    </ligand>
</feature>
<dbReference type="Proteomes" id="UP000286246">
    <property type="component" value="Unassembled WGS sequence"/>
</dbReference>
<evidence type="ECO:0000313" key="6">
    <source>
        <dbReference type="Proteomes" id="UP000286246"/>
    </source>
</evidence>
<evidence type="ECO:0000313" key="5">
    <source>
        <dbReference type="EMBL" id="RKE46952.1"/>
    </source>
</evidence>
<accession>A0A420AR46</accession>
<dbReference type="InterPro" id="IPR010905">
    <property type="entry name" value="Glyco_hydro_88"/>
</dbReference>
<evidence type="ECO:0000256" key="4">
    <source>
        <dbReference type="PIRSR" id="PIRSR610905-2"/>
    </source>
</evidence>
<dbReference type="GO" id="GO:0000272">
    <property type="term" value="P:polysaccharide catabolic process"/>
    <property type="evidence" value="ECO:0007669"/>
    <property type="project" value="TreeGrafter"/>
</dbReference>
<protein>
    <submittedName>
        <fullName evidence="5">Glycosyl hydrolase family 88</fullName>
    </submittedName>
</protein>
<feature type="binding site" evidence="4">
    <location>
        <position position="201"/>
    </location>
    <ligand>
        <name>substrate</name>
    </ligand>
</feature>
<keyword evidence="1 5" id="KW-0378">Hydrolase</keyword>
<feature type="active site" description="Nucleophile" evidence="3">
    <location>
        <position position="141"/>
    </location>
</feature>
<feature type="binding site" evidence="4">
    <location>
        <position position="389"/>
    </location>
    <ligand>
        <name>substrate</name>
    </ligand>
</feature>
<dbReference type="Pfam" id="PF07470">
    <property type="entry name" value="Glyco_hydro_88"/>
    <property type="match status" value="1"/>
</dbReference>
<dbReference type="InterPro" id="IPR012341">
    <property type="entry name" value="6hp_glycosidase-like_sf"/>
</dbReference>
<feature type="binding site" evidence="4">
    <location>
        <position position="392"/>
    </location>
    <ligand>
        <name>substrate</name>
    </ligand>
</feature>
<dbReference type="InterPro" id="IPR011050">
    <property type="entry name" value="Pectin_lyase_fold/virulence"/>
</dbReference>
<dbReference type="PANTHER" id="PTHR36845">
    <property type="entry name" value="HYDROLASE, PUTATIVE (AFU_ORTHOLOGUE AFUA_7G05090)-RELATED"/>
    <property type="match status" value="1"/>
</dbReference>
<dbReference type="SUPFAM" id="SSF48208">
    <property type="entry name" value="Six-hairpin glycosidases"/>
    <property type="match status" value="1"/>
</dbReference>
<comment type="similarity">
    <text evidence="2">Belongs to the glycosyl hydrolase 88 family.</text>
</comment>
<dbReference type="Gene3D" id="1.50.10.10">
    <property type="match status" value="1"/>
</dbReference>
<feature type="binding site" evidence="4">
    <location>
        <position position="261"/>
    </location>
    <ligand>
        <name>substrate</name>
    </ligand>
</feature>
<sequence length="901" mass="101429">MIFNMNMLLSKHGDVSNRFIPKRRFIISILSLTTILCGIQETKAQNANQLKKAWDLADRQSQLLYKELQGLKKADSTLASPRTLSENNELVAVKRGDWTSGFYPGVLWYLYEKSGKHKWKELAGELTGGIEGEQYNGKTHDMGFKIFCSVGNGYRLTANVHYRDVIIQSAKTLATRFNPKVGCIRSWDHNSHRWDFPVIIDNMLNLELLFEATKLTGDSSYYHIAVSHANTTMKNHFRSDYSTYHVIDYNPATGEVQHKNTHQGFSDESTWARGEAWALYGYTMCYRETGDPKYLQQAEKVAHWLFGHPRMPKDLIPYWDFDAPHIPNEPRDVSAATVIASGLLELSTFSNQGKDYLSKAQTIMSNLIDHYMSPPNKNKGFILLHSTGSKPSNTEVDKPLSYADYYFLEALLREENLRSGRAQSSLVRKAPEGKLIYFPDDRGNIIPDFSRVGYHQGNRQIPAVASAISLHPTADGTDQQMIQRAIDEISNKPLDKNGYRGAITLKKGIYNIPGSLLIKSSGIVLRGEGDAEGETLLRATGKQQRSLLKISGDGNYVEDQAKAQMLEAIYIPVGSKYVVVDDSRDFQKGAPILLSYELNAAWIKAVKMDQIIAREGTKQWTTKEYKLKFERVITSISGDTLFLDNPVVMAIDPQFGKVSVVPFKFAGRIQEVGVENLRFESEFANQTDENHAWIAIEFDKIENAWVRNITARYFGYAAVSLGAFAKQTSVINSKCLDPKSQITGGRRYSFNNNGQLNLFRQLYTTEGRHDYVTGARTLGPNVFSLSTATNTHADIGPHHRWAVGTLYDQITTDGEINVQDRGNWGSGHGWAGVTQVLWNCKVKSAAVQQPWASGQNFAIGVNGESNHGRFKDRTAGFWENQNKKLLLESLYEQQLNDRLNK</sequence>
<dbReference type="PANTHER" id="PTHR36845:SF1">
    <property type="entry name" value="HYDROLASE, PUTATIVE (AFU_ORTHOLOGUE AFUA_7G05090)-RELATED"/>
    <property type="match status" value="1"/>
</dbReference>
<keyword evidence="6" id="KW-1185">Reference proteome</keyword>
<comment type="caution">
    <text evidence="5">The sequence shown here is derived from an EMBL/GenBank/DDBJ whole genome shotgun (WGS) entry which is preliminary data.</text>
</comment>
<dbReference type="SUPFAM" id="SSF51126">
    <property type="entry name" value="Pectin lyase-like"/>
    <property type="match status" value="1"/>
</dbReference>
<dbReference type="EMBL" id="RAPY01000004">
    <property type="protein sequence ID" value="RKE46952.1"/>
    <property type="molecule type" value="Genomic_DNA"/>
</dbReference>
<evidence type="ECO:0000256" key="2">
    <source>
        <dbReference type="ARBA" id="ARBA00038358"/>
    </source>
</evidence>